<feature type="transmembrane region" description="Helical" evidence="10">
    <location>
        <begin position="198"/>
        <end position="221"/>
    </location>
</feature>
<dbReference type="GO" id="GO:0034707">
    <property type="term" value="C:chloride channel complex"/>
    <property type="evidence" value="ECO:0007669"/>
    <property type="project" value="UniProtKB-KW"/>
</dbReference>
<accession>A0AAI8QBA9</accession>
<dbReference type="SUPFAM" id="SSF81340">
    <property type="entry name" value="Clc chloride channel"/>
    <property type="match status" value="1"/>
</dbReference>
<dbReference type="InterPro" id="IPR001807">
    <property type="entry name" value="ClC"/>
</dbReference>
<gene>
    <name evidence="11" type="ORF">S23_29090</name>
</gene>
<keyword evidence="7" id="KW-0869">Chloride channel</keyword>
<dbReference type="Gene3D" id="1.10.3080.10">
    <property type="entry name" value="Clc chloride channel"/>
    <property type="match status" value="1"/>
</dbReference>
<feature type="transmembrane region" description="Helical" evidence="10">
    <location>
        <begin position="361"/>
        <end position="389"/>
    </location>
</feature>
<dbReference type="Pfam" id="PF00654">
    <property type="entry name" value="Voltage_CLC"/>
    <property type="match status" value="1"/>
</dbReference>
<evidence type="ECO:0000256" key="10">
    <source>
        <dbReference type="SAM" id="Phobius"/>
    </source>
</evidence>
<keyword evidence="5" id="KW-0406">Ion transport</keyword>
<organism evidence="11 12">
    <name type="scientific">Bradyrhizobium cosmicum</name>
    <dbReference type="NCBI Taxonomy" id="1404864"/>
    <lineage>
        <taxon>Bacteria</taxon>
        <taxon>Pseudomonadati</taxon>
        <taxon>Pseudomonadota</taxon>
        <taxon>Alphaproteobacteria</taxon>
        <taxon>Hyphomicrobiales</taxon>
        <taxon>Nitrobacteraceae</taxon>
        <taxon>Bradyrhizobium</taxon>
    </lineage>
</organism>
<keyword evidence="9" id="KW-0407">Ion channel</keyword>
<feature type="transmembrane region" description="Helical" evidence="10">
    <location>
        <begin position="277"/>
        <end position="298"/>
    </location>
</feature>
<evidence type="ECO:0000256" key="7">
    <source>
        <dbReference type="ARBA" id="ARBA00023173"/>
    </source>
</evidence>
<keyword evidence="2" id="KW-0813">Transport</keyword>
<protein>
    <submittedName>
        <fullName evidence="11">H(+)/Cl(-) exchange transporter</fullName>
    </submittedName>
</protein>
<evidence type="ECO:0000256" key="6">
    <source>
        <dbReference type="ARBA" id="ARBA00023136"/>
    </source>
</evidence>
<dbReference type="KEGG" id="brs:S23_29090"/>
<evidence type="ECO:0000256" key="5">
    <source>
        <dbReference type="ARBA" id="ARBA00023065"/>
    </source>
</evidence>
<dbReference type="InterPro" id="IPR014743">
    <property type="entry name" value="Cl-channel_core"/>
</dbReference>
<dbReference type="InterPro" id="IPR050368">
    <property type="entry name" value="ClC-type_chloride_channel"/>
</dbReference>
<dbReference type="PANTHER" id="PTHR43427:SF6">
    <property type="entry name" value="CHLORIDE CHANNEL PROTEIN CLC-E"/>
    <property type="match status" value="1"/>
</dbReference>
<reference evidence="11 12" key="1">
    <citation type="journal article" date="2012" name="Microbes Environ.">
        <title>Complete genome sequence of Bradyrhizobium sp. S23321: insights into symbiosis evolution in soil oligotrophs.</title>
        <authorList>
            <person name="Okubo T."/>
            <person name="Tsukui T."/>
            <person name="Maita H."/>
            <person name="Okamoto S."/>
            <person name="Oshima K."/>
            <person name="Fujisawa T."/>
            <person name="Saito A."/>
            <person name="Futamata H."/>
            <person name="Hattori R."/>
            <person name="Shimomura Y."/>
            <person name="Haruta S."/>
            <person name="Morimoto S."/>
            <person name="Wang Y."/>
            <person name="Sakai Y."/>
            <person name="Hattori M."/>
            <person name="Aizawa S."/>
            <person name="Nagashima K.V.P."/>
            <person name="Masuda S."/>
            <person name="Hattori T."/>
            <person name="Yamashita A."/>
            <person name="Bao Z."/>
            <person name="Hayatsu M."/>
            <person name="Kajiya-Kanegae H."/>
            <person name="Yoshinaga I."/>
            <person name="Sakamoto K."/>
            <person name="Toyota K."/>
            <person name="Nakao M."/>
            <person name="Kohara M."/>
            <person name="Anda M."/>
            <person name="Niwa R."/>
            <person name="Jung-Hwan P."/>
            <person name="Sameshima-Saito R."/>
            <person name="Tokuda S."/>
            <person name="Yamamoto S."/>
            <person name="Yamamoto S."/>
            <person name="Yokoyama T."/>
            <person name="Akutsu T."/>
            <person name="Nakamura Y."/>
            <person name="Nakahira-Yanaka Y."/>
            <person name="Takada Hoshino Y."/>
            <person name="Hirakawa H."/>
            <person name="Mitsui H."/>
            <person name="Terasawa K."/>
            <person name="Itakura M."/>
            <person name="Sato S."/>
            <person name="Ikeda-Ohtsubo W."/>
            <person name="Sakakura N."/>
            <person name="Kaminuma E."/>
            <person name="Minamisawa K."/>
        </authorList>
    </citation>
    <scope>NUCLEOTIDE SEQUENCE [LARGE SCALE GENOMIC DNA]</scope>
    <source>
        <strain evidence="11 12">S23321</strain>
    </source>
</reference>
<evidence type="ECO:0000313" key="11">
    <source>
        <dbReference type="EMBL" id="BAL76117.1"/>
    </source>
</evidence>
<evidence type="ECO:0000256" key="1">
    <source>
        <dbReference type="ARBA" id="ARBA00004141"/>
    </source>
</evidence>
<evidence type="ECO:0000256" key="2">
    <source>
        <dbReference type="ARBA" id="ARBA00022448"/>
    </source>
</evidence>
<name>A0AAI8QBA9_9BRAD</name>
<evidence type="ECO:0000256" key="3">
    <source>
        <dbReference type="ARBA" id="ARBA00022692"/>
    </source>
</evidence>
<proteinExistence type="predicted"/>
<evidence type="ECO:0000313" key="12">
    <source>
        <dbReference type="Proteomes" id="UP000007886"/>
    </source>
</evidence>
<feature type="transmembrane region" description="Helical" evidence="10">
    <location>
        <begin position="319"/>
        <end position="341"/>
    </location>
</feature>
<comment type="subcellular location">
    <subcellularLocation>
        <location evidence="1">Membrane</location>
        <topology evidence="1">Multi-pass membrane protein</topology>
    </subcellularLocation>
</comment>
<dbReference type="RefSeq" id="WP_015685419.1">
    <property type="nucleotide sequence ID" value="NC_017082.1"/>
</dbReference>
<dbReference type="AlphaFoldDB" id="A0AAI8QBA9"/>
<evidence type="ECO:0000256" key="4">
    <source>
        <dbReference type="ARBA" id="ARBA00022989"/>
    </source>
</evidence>
<feature type="transmembrane region" description="Helical" evidence="10">
    <location>
        <begin position="162"/>
        <end position="186"/>
    </location>
</feature>
<keyword evidence="8" id="KW-0868">Chloride</keyword>
<keyword evidence="6 10" id="KW-0472">Membrane</keyword>
<keyword evidence="4 10" id="KW-1133">Transmembrane helix</keyword>
<keyword evidence="3 10" id="KW-0812">Transmembrane</keyword>
<dbReference type="PRINTS" id="PR00762">
    <property type="entry name" value="CLCHANNEL"/>
</dbReference>
<sequence>MIGFMITLRSFRNKRRLKITSARWQRRAIFLLGGIVVGAAAVALAQLADLAQQAFRLLLGQSRYAALLVTPLGFALSAYLTIRLFPGAQGSGIPQAIAARHLDGQAARERLVSLRIAAGKMILTLLGLLCGASVGREGPTVQVGASVMFAIGRVSPRRQPGLILAGAAAGVAAAFNTPLAGIVFGIEEMSRAFETRTSSLIIAAVIAAGLTSLALMGNYTYFGSSATSLARGVDWLAVPFCGVVGGVVGGLFSRTIITMSRGLPSPVGHAIKAHPLWFAFACGLAAAICGLISGDTIYGTGYEQVKASLEHASPLPQDFGVLKFLATTFAAISGIPGGIFSPSLAIGAGLGSNVALLFQDAPLGAIMLLGMVSYFAGVVQAPITAFVIVTEMTDNHGMVVPLMTAALIAHFVSRLICEEGIYHALAKGFVERATRPPEAKAPPVSS</sequence>
<feature type="transmembrane region" description="Helical" evidence="10">
    <location>
        <begin position="233"/>
        <end position="257"/>
    </location>
</feature>
<dbReference type="CDD" id="cd01034">
    <property type="entry name" value="EriC_like"/>
    <property type="match status" value="1"/>
</dbReference>
<dbReference type="GO" id="GO:0005254">
    <property type="term" value="F:chloride channel activity"/>
    <property type="evidence" value="ECO:0007669"/>
    <property type="project" value="UniProtKB-KW"/>
</dbReference>
<keyword evidence="12" id="KW-1185">Reference proteome</keyword>
<evidence type="ECO:0000256" key="9">
    <source>
        <dbReference type="ARBA" id="ARBA00023303"/>
    </source>
</evidence>
<evidence type="ECO:0000256" key="8">
    <source>
        <dbReference type="ARBA" id="ARBA00023214"/>
    </source>
</evidence>
<dbReference type="Proteomes" id="UP000007886">
    <property type="component" value="Chromosome"/>
</dbReference>
<dbReference type="PANTHER" id="PTHR43427">
    <property type="entry name" value="CHLORIDE CHANNEL PROTEIN CLC-E"/>
    <property type="match status" value="1"/>
</dbReference>
<feature type="transmembrane region" description="Helical" evidence="10">
    <location>
        <begin position="63"/>
        <end position="82"/>
    </location>
</feature>
<dbReference type="EMBL" id="AP012279">
    <property type="protein sequence ID" value="BAL76117.1"/>
    <property type="molecule type" value="Genomic_DNA"/>
</dbReference>